<keyword evidence="2" id="KW-1185">Reference proteome</keyword>
<gene>
    <name evidence="1" type="ORF">PGLA1383_LOCUS8789</name>
</gene>
<organism evidence="1 2">
    <name type="scientific">Polarella glacialis</name>
    <name type="common">Dinoflagellate</name>
    <dbReference type="NCBI Taxonomy" id="89957"/>
    <lineage>
        <taxon>Eukaryota</taxon>
        <taxon>Sar</taxon>
        <taxon>Alveolata</taxon>
        <taxon>Dinophyceae</taxon>
        <taxon>Suessiales</taxon>
        <taxon>Suessiaceae</taxon>
        <taxon>Polarella</taxon>
    </lineage>
</organism>
<comment type="caution">
    <text evidence="1">The sequence shown here is derived from an EMBL/GenBank/DDBJ whole genome shotgun (WGS) entry which is preliminary data.</text>
</comment>
<feature type="non-terminal residue" evidence="1">
    <location>
        <position position="108"/>
    </location>
</feature>
<sequence length="108" mass="12543">VFAANRYPYQLPEIPVGPDSHKLKRSAQHWILWYFHFPSEPLPNLSDSLINEDVRGELRKTVKAEGFGRADYIWYRNPFASVPEMFHVQVFWIVPEAAVLSEGCRQAL</sequence>
<proteinExistence type="predicted"/>
<dbReference type="Proteomes" id="UP000654075">
    <property type="component" value="Unassembled WGS sequence"/>
</dbReference>
<accession>A0A813DWI5</accession>
<dbReference type="OrthoDB" id="9988250at2759"/>
<reference evidence="1" key="1">
    <citation type="submission" date="2021-02" db="EMBL/GenBank/DDBJ databases">
        <authorList>
            <person name="Dougan E. K."/>
            <person name="Rhodes N."/>
            <person name="Thang M."/>
            <person name="Chan C."/>
        </authorList>
    </citation>
    <scope>NUCLEOTIDE SEQUENCE</scope>
</reference>
<name>A0A813DWI5_POLGL</name>
<evidence type="ECO:0000313" key="2">
    <source>
        <dbReference type="Proteomes" id="UP000654075"/>
    </source>
</evidence>
<dbReference type="EMBL" id="CAJNNV010004047">
    <property type="protein sequence ID" value="CAE8590063.1"/>
    <property type="molecule type" value="Genomic_DNA"/>
</dbReference>
<dbReference type="AlphaFoldDB" id="A0A813DWI5"/>
<protein>
    <submittedName>
        <fullName evidence="1">Uncharacterized protein</fullName>
    </submittedName>
</protein>
<evidence type="ECO:0000313" key="1">
    <source>
        <dbReference type="EMBL" id="CAE8590063.1"/>
    </source>
</evidence>